<proteinExistence type="inferred from homology"/>
<dbReference type="EMBL" id="OY731404">
    <property type="protein sequence ID" value="CAJ1968192.1"/>
    <property type="molecule type" value="Genomic_DNA"/>
</dbReference>
<dbReference type="SMART" id="SM00487">
    <property type="entry name" value="DEXDc"/>
    <property type="match status" value="1"/>
</dbReference>
<evidence type="ECO:0000259" key="17">
    <source>
        <dbReference type="PROSITE" id="PS51192"/>
    </source>
</evidence>
<dbReference type="GO" id="GO:0005524">
    <property type="term" value="F:ATP binding"/>
    <property type="evidence" value="ECO:0007669"/>
    <property type="project" value="UniProtKB-KW"/>
</dbReference>
<dbReference type="CDD" id="cd22254">
    <property type="entry name" value="CSB_WHD"/>
    <property type="match status" value="1"/>
</dbReference>
<feature type="region of interest" description="Disordered" evidence="16">
    <location>
        <begin position="934"/>
        <end position="977"/>
    </location>
</feature>
<dbReference type="InterPro" id="IPR000330">
    <property type="entry name" value="SNF2_N"/>
</dbReference>
<dbReference type="InterPro" id="IPR038718">
    <property type="entry name" value="SNF2-like_sf"/>
</dbReference>
<evidence type="ECO:0000256" key="8">
    <source>
        <dbReference type="ARBA" id="ARBA00023015"/>
    </source>
</evidence>
<dbReference type="GO" id="GO:0003677">
    <property type="term" value="F:DNA binding"/>
    <property type="evidence" value="ECO:0007669"/>
    <property type="project" value="UniProtKB-KW"/>
</dbReference>
<dbReference type="PANTHER" id="PTHR45629">
    <property type="entry name" value="SNF2/RAD54 FAMILY MEMBER"/>
    <property type="match status" value="1"/>
</dbReference>
<feature type="region of interest" description="Disordered" evidence="16">
    <location>
        <begin position="236"/>
        <end position="255"/>
    </location>
</feature>
<dbReference type="Pfam" id="PF25875">
    <property type="entry name" value="WHD_Rad26_CSB"/>
    <property type="match status" value="1"/>
</dbReference>
<protein>
    <submittedName>
        <fullName evidence="19">Uncharacterized protein</fullName>
    </submittedName>
</protein>
<dbReference type="Pfam" id="PF00271">
    <property type="entry name" value="Helicase_C"/>
    <property type="match status" value="1"/>
</dbReference>
<keyword evidence="9" id="KW-0238">DNA-binding</keyword>
<dbReference type="PROSITE" id="PS51194">
    <property type="entry name" value="HELICASE_CTER"/>
    <property type="match status" value="1"/>
</dbReference>
<dbReference type="SUPFAM" id="SSF52540">
    <property type="entry name" value="P-loop containing nucleoside triphosphate hydrolases"/>
    <property type="match status" value="2"/>
</dbReference>
<dbReference type="PANTHER" id="PTHR45629:SF7">
    <property type="entry name" value="DNA EXCISION REPAIR PROTEIN ERCC-6-RELATED"/>
    <property type="match status" value="1"/>
</dbReference>
<comment type="similarity">
    <text evidence="2">Belongs to the SNF2/RAD54 helicase family.</text>
</comment>
<gene>
    <name evidence="19" type="ORF">AYBTSS11_LOCUS21583</name>
</gene>
<evidence type="ECO:0000256" key="5">
    <source>
        <dbReference type="ARBA" id="ARBA00022801"/>
    </source>
</evidence>
<organism evidence="19 20">
    <name type="scientific">Sphenostylis stenocarpa</name>
    <dbReference type="NCBI Taxonomy" id="92480"/>
    <lineage>
        <taxon>Eukaryota</taxon>
        <taxon>Viridiplantae</taxon>
        <taxon>Streptophyta</taxon>
        <taxon>Embryophyta</taxon>
        <taxon>Tracheophyta</taxon>
        <taxon>Spermatophyta</taxon>
        <taxon>Magnoliopsida</taxon>
        <taxon>eudicotyledons</taxon>
        <taxon>Gunneridae</taxon>
        <taxon>Pentapetalae</taxon>
        <taxon>rosids</taxon>
        <taxon>fabids</taxon>
        <taxon>Fabales</taxon>
        <taxon>Fabaceae</taxon>
        <taxon>Papilionoideae</taxon>
        <taxon>50 kb inversion clade</taxon>
        <taxon>NPAAA clade</taxon>
        <taxon>indigoferoid/millettioid clade</taxon>
        <taxon>Phaseoleae</taxon>
        <taxon>Sphenostylis</taxon>
    </lineage>
</organism>
<dbReference type="InterPro" id="IPR027417">
    <property type="entry name" value="P-loop_NTPase"/>
</dbReference>
<dbReference type="GO" id="GO:0004386">
    <property type="term" value="F:helicase activity"/>
    <property type="evidence" value="ECO:0007669"/>
    <property type="project" value="UniProtKB-KW"/>
</dbReference>
<keyword evidence="12" id="KW-0539">Nucleus</keyword>
<dbReference type="Gene3D" id="3.40.50.10810">
    <property type="entry name" value="Tandem AAA-ATPase domain"/>
    <property type="match status" value="1"/>
</dbReference>
<evidence type="ECO:0000256" key="15">
    <source>
        <dbReference type="SAM" id="Coils"/>
    </source>
</evidence>
<feature type="compositionally biased region" description="Basic residues" evidence="16">
    <location>
        <begin position="321"/>
        <end position="333"/>
    </location>
</feature>
<keyword evidence="4" id="KW-0227">DNA damage</keyword>
<dbReference type="InterPro" id="IPR058951">
    <property type="entry name" value="WHD_Rad26_CSB-like"/>
</dbReference>
<evidence type="ECO:0000256" key="16">
    <source>
        <dbReference type="SAM" id="MobiDB-lite"/>
    </source>
</evidence>
<evidence type="ECO:0000256" key="6">
    <source>
        <dbReference type="ARBA" id="ARBA00022806"/>
    </source>
</evidence>
<evidence type="ECO:0000256" key="11">
    <source>
        <dbReference type="ARBA" id="ARBA00023204"/>
    </source>
</evidence>
<keyword evidence="10" id="KW-0804">Transcription</keyword>
<keyword evidence="8" id="KW-0805">Transcription regulation</keyword>
<dbReference type="SMART" id="SM00490">
    <property type="entry name" value="HELICc"/>
    <property type="match status" value="1"/>
</dbReference>
<evidence type="ECO:0000256" key="13">
    <source>
        <dbReference type="ARBA" id="ARBA00058253"/>
    </source>
</evidence>
<feature type="coiled-coil region" evidence="15">
    <location>
        <begin position="122"/>
        <end position="149"/>
    </location>
</feature>
<sequence length="1228" mass="137409">MEEEEDQILLSSLGVKSANPEDIERDVLEKATRNDSVTGTEVEGSAKEECSDLPEDVDPSANAKAELHHKLRAVLFEIDAVASTVEQLRNVENNEECSGAGEDGLVSGIAEGDSSDKSNLQCVLAADRLRSLKKTKAQLEKELLNLSKDDASKSVEDEQLIFSLVREERKPKRKVTEDKKSNKSKGKRVKKVSFDDDVDFDTVLDAASAGFVETERDELVRKGILTPFHKLKGFERRYQQPETSTSHNAAEEENAGDLAAASVERAAKSMYEAARSRPTTKLLEPEDAPKLDAPTFPFRRLKKPLQCSKPLDREVELNKDSKRKKRRPLPGRKWTKRVSCEDTRMEESENADGCLDAPSFENLEEQDIELDDHEPYVTLEGGLKIPDKIFDALFDYQKVGVQWLWELHCQRAGGIIGDEMGLGKTVQVLSFLGALHFSGMYKPSIIVCPVTLLRQWKREANKWYPKFHVELLHDSAQDSVPRKKRAKSEETDCESNSSSDNDYEKCVPSRNTRKWESLINRVMRSESGLLITTYEQLRILGDQLLDIEWGYAVLDEGHKIRNPNAEVTLVCKQLQTVHRIIMTGAPIQNKLTELWSLFDFVFPGKLGVLPIFEAEFAVPIAVGGYANASPLQVSTAYRCAVVLRDLIMPYLLRRMKADVNAQLPKKTEHVLFCSLAPEQVSAYRAFLASTDVEQILDGHRNSLYGIDVMRKICNHPDLLERDHAFSDPDYGNPERSGKMKVVAQVLNVWKEQGHRVLLFTQTQQMLDIFENILTTSGHIYRRMDGLTPVKQRMALIDEFNASSEIFIFILTTKVGGLGTNLTGADRVIIFDPDWNPSNDMQARERAWRIGQKRDVTVYRLITRGTIEEKVYHRQIYKHFLTNKILKNPQQKRFFKARDMKDLFTLNVDGETGSTETSNIFGQISEEVNVIGTQKGNKDKYKHSQTAKLDSEDVAVSNDDKSERGSLEGKGKEKVEHNNGVDDETNILKSLFDANGIHSAMNHDLIMNAQDEEKMRLEEQASQVAQRAAEALRQSRILRSHDSVSVPTWTGRSGTAGAPSSVRRKFGSTVNAQLVNKSKVSDELPSKGTTKLNGFAAGASAGASAGKALSSVELLAQIRGKQEKAIGAGLEHQSGILSSSTNQARSVDVRSSQVTASSSGLQPEVLIRQICTFIQQRGGSSDSASIVQYFKERIPSKDLALFKNLLKEIATLHKGSNGSYWVLKPDYQF</sequence>
<keyword evidence="11" id="KW-0234">DNA repair</keyword>
<evidence type="ECO:0000256" key="1">
    <source>
        <dbReference type="ARBA" id="ARBA00004123"/>
    </source>
</evidence>
<keyword evidence="6" id="KW-0347">Helicase</keyword>
<dbReference type="CDD" id="cd18000">
    <property type="entry name" value="DEXHc_ERCC6"/>
    <property type="match status" value="1"/>
</dbReference>
<feature type="region of interest" description="Disordered" evidence="16">
    <location>
        <begin position="273"/>
        <end position="294"/>
    </location>
</feature>
<keyword evidence="15" id="KW-0175">Coiled coil</keyword>
<feature type="region of interest" description="Disordered" evidence="16">
    <location>
        <begin position="480"/>
        <end position="506"/>
    </location>
</feature>
<keyword evidence="20" id="KW-1185">Reference proteome</keyword>
<dbReference type="InterPro" id="IPR050496">
    <property type="entry name" value="SNF2_RAD54_helicase_repair"/>
</dbReference>
<dbReference type="InterPro" id="IPR049730">
    <property type="entry name" value="SNF2/RAD54-like_C"/>
</dbReference>
<evidence type="ECO:0000259" key="18">
    <source>
        <dbReference type="PROSITE" id="PS51194"/>
    </source>
</evidence>
<dbReference type="Gramene" id="rna-AYBTSS11_LOCUS21583">
    <property type="protein sequence ID" value="CAJ1968192.1"/>
    <property type="gene ID" value="gene-AYBTSS11_LOCUS21583"/>
</dbReference>
<dbReference type="GO" id="GO:0016787">
    <property type="term" value="F:hydrolase activity"/>
    <property type="evidence" value="ECO:0007669"/>
    <property type="project" value="UniProtKB-KW"/>
</dbReference>
<name>A0AA86VZQ5_9FABA</name>
<feature type="compositionally biased region" description="Basic and acidic residues" evidence="16">
    <location>
        <begin position="957"/>
        <end position="977"/>
    </location>
</feature>
<keyword evidence="3" id="KW-0547">Nucleotide-binding</keyword>
<evidence type="ECO:0000256" key="2">
    <source>
        <dbReference type="ARBA" id="ARBA00007025"/>
    </source>
</evidence>
<dbReference type="Proteomes" id="UP001189624">
    <property type="component" value="Chromosome 7"/>
</dbReference>
<comment type="subcellular location">
    <subcellularLocation>
        <location evidence="1">Nucleus</location>
    </subcellularLocation>
</comment>
<evidence type="ECO:0000256" key="10">
    <source>
        <dbReference type="ARBA" id="ARBA00023163"/>
    </source>
</evidence>
<feature type="domain" description="Helicase C-terminal" evidence="18">
    <location>
        <begin position="741"/>
        <end position="900"/>
    </location>
</feature>
<comment type="subunit">
    <text evidence="14">Homodimer. Binds DNA.</text>
</comment>
<feature type="domain" description="Helicase ATP-binding" evidence="17">
    <location>
        <begin position="405"/>
        <end position="604"/>
    </location>
</feature>
<dbReference type="GO" id="GO:0005634">
    <property type="term" value="C:nucleus"/>
    <property type="evidence" value="ECO:0007669"/>
    <property type="project" value="UniProtKB-SubCell"/>
</dbReference>
<keyword evidence="7" id="KW-0067">ATP-binding</keyword>
<reference evidence="19" key="1">
    <citation type="submission" date="2023-10" db="EMBL/GenBank/DDBJ databases">
        <authorList>
            <person name="Domelevo Entfellner J.-B."/>
        </authorList>
    </citation>
    <scope>NUCLEOTIDE SEQUENCE</scope>
</reference>
<dbReference type="Gene3D" id="3.40.50.300">
    <property type="entry name" value="P-loop containing nucleotide triphosphate hydrolases"/>
    <property type="match status" value="1"/>
</dbReference>
<dbReference type="Pfam" id="PF00176">
    <property type="entry name" value="SNF2-rel_dom"/>
    <property type="match status" value="1"/>
</dbReference>
<feature type="region of interest" description="Disordered" evidence="16">
    <location>
        <begin position="312"/>
        <end position="333"/>
    </location>
</feature>
<feature type="region of interest" description="Disordered" evidence="16">
    <location>
        <begin position="1"/>
        <end position="59"/>
    </location>
</feature>
<evidence type="ECO:0000256" key="12">
    <source>
        <dbReference type="ARBA" id="ARBA00023242"/>
    </source>
</evidence>
<dbReference type="InterPro" id="IPR001650">
    <property type="entry name" value="Helicase_C-like"/>
</dbReference>
<dbReference type="FunFam" id="3.40.50.300:FF:000863">
    <property type="entry name" value="DNA excision repair protein ERCC-6"/>
    <property type="match status" value="1"/>
</dbReference>
<evidence type="ECO:0000313" key="19">
    <source>
        <dbReference type="EMBL" id="CAJ1968192.1"/>
    </source>
</evidence>
<dbReference type="InterPro" id="IPR014001">
    <property type="entry name" value="Helicase_ATP-bd"/>
</dbReference>
<comment type="function">
    <text evidence="13">Essential factor involved in transcription-coupled nucleotide excision repair (TCR) which allows RNA polymerase II-blocking lesions to be rapidly removed from the transcribed strand of active genes. Upon DNA-binding, it locally modifies DNA conformation by wrapping the DNA around itself, thereby modifying the interface between stalled RNA polymerase II and DNA. It is required for transcription-coupled repair complex formation.</text>
</comment>
<keyword evidence="5" id="KW-0378">Hydrolase</keyword>
<evidence type="ECO:0000256" key="9">
    <source>
        <dbReference type="ARBA" id="ARBA00023125"/>
    </source>
</evidence>
<dbReference type="FunFam" id="3.40.50.10810:FF:000034">
    <property type="entry name" value="Protein CHROMATIN REMODELING 8"/>
    <property type="match status" value="1"/>
</dbReference>
<dbReference type="GO" id="GO:0008094">
    <property type="term" value="F:ATP-dependent activity, acting on DNA"/>
    <property type="evidence" value="ECO:0007669"/>
    <property type="project" value="TreeGrafter"/>
</dbReference>
<dbReference type="CDD" id="cd18793">
    <property type="entry name" value="SF2_C_SNF"/>
    <property type="match status" value="1"/>
</dbReference>
<dbReference type="AlphaFoldDB" id="A0AA86VZQ5"/>
<accession>A0AA86VZQ5</accession>
<evidence type="ECO:0000313" key="20">
    <source>
        <dbReference type="Proteomes" id="UP001189624"/>
    </source>
</evidence>
<evidence type="ECO:0000256" key="14">
    <source>
        <dbReference type="ARBA" id="ARBA00062988"/>
    </source>
</evidence>
<dbReference type="GO" id="GO:0006283">
    <property type="term" value="P:transcription-coupled nucleotide-excision repair"/>
    <property type="evidence" value="ECO:0007669"/>
    <property type="project" value="TreeGrafter"/>
</dbReference>
<evidence type="ECO:0000256" key="3">
    <source>
        <dbReference type="ARBA" id="ARBA00022741"/>
    </source>
</evidence>
<evidence type="ECO:0000256" key="7">
    <source>
        <dbReference type="ARBA" id="ARBA00022840"/>
    </source>
</evidence>
<evidence type="ECO:0000256" key="4">
    <source>
        <dbReference type="ARBA" id="ARBA00022763"/>
    </source>
</evidence>
<feature type="coiled-coil region" evidence="15">
    <location>
        <begin position="1006"/>
        <end position="1033"/>
    </location>
</feature>
<dbReference type="PROSITE" id="PS51192">
    <property type="entry name" value="HELICASE_ATP_BIND_1"/>
    <property type="match status" value="1"/>
</dbReference>